<dbReference type="InterPro" id="IPR026847">
    <property type="entry name" value="VPS13"/>
</dbReference>
<organism evidence="8 9">
    <name type="scientific">Heterostelium pallidum (strain ATCC 26659 / Pp 5 / PN500)</name>
    <name type="common">Cellular slime mold</name>
    <name type="synonym">Polysphondylium pallidum</name>
    <dbReference type="NCBI Taxonomy" id="670386"/>
    <lineage>
        <taxon>Eukaryota</taxon>
        <taxon>Amoebozoa</taxon>
        <taxon>Evosea</taxon>
        <taxon>Eumycetozoa</taxon>
        <taxon>Dictyostelia</taxon>
        <taxon>Acytosteliales</taxon>
        <taxon>Acytosteliaceae</taxon>
        <taxon>Heterostelium</taxon>
    </lineage>
</organism>
<dbReference type="GeneID" id="31361473"/>
<feature type="compositionally biased region" description="Basic and acidic residues" evidence="5">
    <location>
        <begin position="1114"/>
        <end position="1124"/>
    </location>
</feature>
<comment type="subcellular location">
    <subcellularLocation>
        <location evidence="1">Membrane</location>
        <topology evidence="1">Peripheral membrane protein</topology>
    </subcellularLocation>
</comment>
<evidence type="ECO:0000256" key="4">
    <source>
        <dbReference type="SAM" id="Coils"/>
    </source>
</evidence>
<dbReference type="InterPro" id="IPR056747">
    <property type="entry name" value="VPS13-like_M"/>
</dbReference>
<feature type="region of interest" description="Disordered" evidence="5">
    <location>
        <begin position="3352"/>
        <end position="3388"/>
    </location>
</feature>
<feature type="region of interest" description="Disordered" evidence="5">
    <location>
        <begin position="928"/>
        <end position="951"/>
    </location>
</feature>
<feature type="compositionally biased region" description="Low complexity" evidence="5">
    <location>
        <begin position="3357"/>
        <end position="3380"/>
    </location>
</feature>
<dbReference type="PANTHER" id="PTHR16166">
    <property type="entry name" value="VACUOLAR PROTEIN SORTING-ASSOCIATED PROTEIN VPS13"/>
    <property type="match status" value="1"/>
</dbReference>
<proteinExistence type="predicted"/>
<comment type="caution">
    <text evidence="8">The sequence shown here is derived from an EMBL/GenBank/DDBJ whole genome shotgun (WGS) entry which is preliminary data.</text>
</comment>
<name>D3BBW9_HETP5</name>
<dbReference type="InterPro" id="IPR026854">
    <property type="entry name" value="VPS13_N"/>
</dbReference>
<dbReference type="InParanoid" id="D3BBW9"/>
<feature type="region of interest" description="Disordered" evidence="5">
    <location>
        <begin position="1114"/>
        <end position="1133"/>
    </location>
</feature>
<feature type="region of interest" description="Disordered" evidence="5">
    <location>
        <begin position="751"/>
        <end position="774"/>
    </location>
</feature>
<dbReference type="Pfam" id="PF25033">
    <property type="entry name" value="VPS13_M"/>
    <property type="match status" value="1"/>
</dbReference>
<feature type="domain" description="Chorein N-terminal" evidence="6">
    <location>
        <begin position="2"/>
        <end position="1133"/>
    </location>
</feature>
<evidence type="ECO:0000259" key="6">
    <source>
        <dbReference type="Pfam" id="PF12624"/>
    </source>
</evidence>
<evidence type="ECO:0000256" key="2">
    <source>
        <dbReference type="ARBA" id="ARBA00022448"/>
    </source>
</evidence>
<keyword evidence="2" id="KW-0813">Transport</keyword>
<keyword evidence="4" id="KW-0175">Coiled coil</keyword>
<evidence type="ECO:0000313" key="9">
    <source>
        <dbReference type="Proteomes" id="UP000001396"/>
    </source>
</evidence>
<keyword evidence="9" id="KW-1185">Reference proteome</keyword>
<dbReference type="GO" id="GO:0016020">
    <property type="term" value="C:membrane"/>
    <property type="evidence" value="ECO:0007669"/>
    <property type="project" value="UniProtKB-SubCell"/>
</dbReference>
<feature type="region of interest" description="Disordered" evidence="5">
    <location>
        <begin position="2108"/>
        <end position="2128"/>
    </location>
</feature>
<feature type="region of interest" description="Disordered" evidence="5">
    <location>
        <begin position="3060"/>
        <end position="3160"/>
    </location>
</feature>
<protein>
    <submittedName>
        <fullName evidence="8">Uncharacterized protein</fullName>
    </submittedName>
</protein>
<feature type="domain" description="VPS13-like middle region" evidence="7">
    <location>
        <begin position="2481"/>
        <end position="3320"/>
    </location>
</feature>
<evidence type="ECO:0000259" key="7">
    <source>
        <dbReference type="Pfam" id="PF25033"/>
    </source>
</evidence>
<gene>
    <name evidence="8" type="primary">vps13B</name>
    <name evidence="8" type="ORF">PPL_05989</name>
</gene>
<feature type="compositionally biased region" description="Low complexity" evidence="5">
    <location>
        <begin position="3298"/>
        <end position="3308"/>
    </location>
</feature>
<feature type="compositionally biased region" description="Polar residues" evidence="5">
    <location>
        <begin position="3506"/>
        <end position="3516"/>
    </location>
</feature>
<dbReference type="OMA" id="NQKHMAF"/>
<feature type="region of interest" description="Disordered" evidence="5">
    <location>
        <begin position="3488"/>
        <end position="3537"/>
    </location>
</feature>
<dbReference type="GO" id="GO:0045053">
    <property type="term" value="P:protein retention in Golgi apparatus"/>
    <property type="evidence" value="ECO:0007669"/>
    <property type="project" value="TreeGrafter"/>
</dbReference>
<feature type="compositionally biased region" description="Low complexity" evidence="5">
    <location>
        <begin position="3488"/>
        <end position="3505"/>
    </location>
</feature>
<dbReference type="EMBL" id="ADBJ01000026">
    <property type="protein sequence ID" value="EFA81152.1"/>
    <property type="molecule type" value="Genomic_DNA"/>
</dbReference>
<feature type="coiled-coil region" evidence="4">
    <location>
        <begin position="2436"/>
        <end position="2463"/>
    </location>
</feature>
<evidence type="ECO:0000313" key="8">
    <source>
        <dbReference type="EMBL" id="EFA81152.1"/>
    </source>
</evidence>
<dbReference type="RefSeq" id="XP_020433270.1">
    <property type="nucleotide sequence ID" value="XM_020576858.1"/>
</dbReference>
<dbReference type="PANTHER" id="PTHR16166:SF91">
    <property type="entry name" value="INTERMEMBRANE LIPID TRANSFER PROTEIN VPS13B"/>
    <property type="match status" value="1"/>
</dbReference>
<dbReference type="FunCoup" id="D3BBW9">
    <property type="interactions" value="2"/>
</dbReference>
<evidence type="ECO:0000256" key="3">
    <source>
        <dbReference type="ARBA" id="ARBA00033718"/>
    </source>
</evidence>
<evidence type="ECO:0000256" key="5">
    <source>
        <dbReference type="SAM" id="MobiDB-lite"/>
    </source>
</evidence>
<dbReference type="Pfam" id="PF12624">
    <property type="entry name" value="VPS13_N"/>
    <property type="match status" value="1"/>
</dbReference>
<feature type="region of interest" description="Disordered" evidence="5">
    <location>
        <begin position="3296"/>
        <end position="3338"/>
    </location>
</feature>
<sequence>MQKRRQNRKEYVVLFKKLQAVEWLEPINEKEKKRLQEMEEFLSFEDIIYFRSLARRELAKEQAIADSKKGEFYSSVNRTKGFFGFWKSNEPKMSIQLTKEQQEEIYKSMEYDEIALSATIEMPPDYIQNVLQVQVSAIIFTIIGSREGEDPLMKSYLNNISFKMSQRQQGFRIDLDLESFNVIDHNNVDSLFPYIITSTPRYKCGINNKKLSELDSPTLHSSSSNLNTLIQNNNNNNSNSNDNNNNNNNNINNHLFNITFETNPISSTYDYRLSLILNTMEVVVNKPQIERLIEFATPEENVNLFPLSSVAMEELILLKEMTIFQLREVINHHKTIDLYVDAKAPTVIITEHANRVDTSLIIVDLGSCLMHSDLSQKSAKVKDSIDRPLLLTELETPVKESDLYDHYRATLSSIKVMLARNDQEWWRATTNGNTSSGNSNSNSNSSVDVSNGFPLIEEMAINLHIQSCIEPNELSLALFKVSGTLPEVKINISDESYLQLYRMSKTLAAESTHSSNAYNQLMDTLYTTKQQSETVVDVSQMEIKLSEAYRQVLSKRKIFEGEFTLEKVLVDVHSSSNISSLFNNGNNNNNSNGNVGINQPTNIRLIQLRINELQLSLKKKTYDYFGSLLLAKMEIEDCLEKNSRFSSLVTSQSRYKSTETKKLISISHHIIEKDSPEYSGIDTDIDFNFGELNMNYNPRSIGQVLTFLDYCFEETYKVQEELLHTAAATEMMSSEEIINDIVLPVQQSPSKTQTSTSLSLSSTTSIPPPASSQQQAVTATNLSVIRAKANVHALSISLNDDGNEIGMFSINRFVIKECTLNGREVEVDGHLDSITIESFIDSQSPEHESFKILTPKNQDVSMATFKYKSYSNRSVNKTRDFDTEIDLDLRSIRVTVLVDFILKTKSLVQLPFKTVKYASLYRYQTEYTNNNENDNSNSNQQQQQQLQLQQQQMEIQKEQGIKEKKTNYRIFLESPQLILSSSDKLSTTDDKIISELGSIEISTVLRKSMVKNADGQEAEVEWQVINATLSDMNMKTFKAGKYHQVLHNLSINTSIQQLLCWSKTQLSVSKSVVPLQQLISVDIGEIALEFQDLEHSLIFTITKDVIEKISARAKEKQTKKEQEKQINNNSRKQSTGIPMDIDAIISKLSVNVERFTLLLQLEQYDFGQLTLSKINVHSQTTRGNVTRFNGDVQFGQVVDMRPAVKDIELFETIFQPLQRNSNDSNNNNPLLKFSFISHEPPSLNGWDSELTLDVEPTVINASAGFLFGMKDFFLLPFVKRLSSHTAENPNSPDFEMPTLESIDMSIISKMKLNVVLNRPTIQLPVSPFSKDIVEMTAEKLEITNRYLNWPVNSFDIPVESMMISLSKIILSSVRGDDRDDRKQFTRIPVDLAIDYQSLESVFTNTVDVILGGLQPTKVQLSLTPISLAIDESDFAFFIDMIAQAFRALDDNPPLKLKKRDPYIMELLFLRANPDNLAKILDIHGMEIAVCLQSIELILSSHVDTHDPFATISIEQCLLNVNMATVPREKKMHVSGAVKQLRVYDTRTQLNHSPLNNEMVFYCTKDDLNMMEFKYLSYSNNNNKSRLYSSMLDFNMNGLLTYGHPAFLLRVWDFVVVNFTSVFGTYTTDKYCPDEQVAVPNDSRMKMNVCFDHPLIVLRQSYDCSSDNQSIVYVEPDTINIANEFTKLSEIEAMTRGSEYSDAMIIKLNNTTLNLLQPQQEDHQLEHNEKYALATNYNIEIMVESKPEYSLGDISSNATSTYSIKTNDLRLSCNSVQFDRFYQCLNHALECQYQLDHEYQKRFLKPGFTPTQTDLFALVEVDSIVLDLIDLESQKSIALVSFNEFKIDSAMLEPGMTVTGSLSHINVVDQLSGTAIVKPHGSEYATLFFTYKSHSERTADGWDTELESTIKNILLVPFPLSLLNDIKQFLLDPLTHTPIAQRPPVRLEQPRMKLSSIIKDSRVMLYDPAVGPVDHLLFSVDCLEMHNSIDRQTLGGSGNASNNSSNLIEFDLERWKYDIEGLSMSLHRTDQKTTRLLSNLELTANTDTIRDYDHFLNRFQEVLEESTLQLELPPNVKTNIEIQELYITLSRSNYCFLMDLYNTYIKSTSKTSSSNVSSSVTSTSTTTTTTATAATNISDEASVESELMQSIVANLISLKMNSFSVVLIDGIYGLAEVSFYDFDTVMSVYKTSGDDGATEVSGSLNRLQFMDQRRQSCQSRYKNIVNSTFDSRVEFNFRPFTNDPTWTQKLDVKLDNVIFTPLFDLFTEVQEYLRLDASDTSDSKSPVRSRLKYDIIMNHTKLLIPMNIELNNNYLSGDIQEIQISNAFIGKQDLDIDQLSLKITSMSLAEHIENGLEQTRIMSDLNMDITMKTNLYHQLPAPSNQPLTNIVMDVGNIQMSFSPHQYLFFYNMMNLTLRRYYEFRYGPYPAQPQIAQVAKQEGEEDNLVDQVEEEEEQQEEQLDMNVLINIQLLKLTMNTANYNPSELTLKRLSMEVDMTKKKMVVDGKAKDLIITSNETNYQSLYNVILEKVDRQKEFFTFKYISHAATEPVEWDTEFLINLRSINMVSMIGSLTRVKDFLMEPLSTPIVSPPNALVRAHASKMRQVINMEPWTLFIPATDTTKDAVIIKFGSTNMTNFYRDIKIDDSETVHPVEVLQLTISKLSLFSERDGNRVSISNQASCFVEIEKLFSIKDSLAIEDQKMLVKIPSLELIFSQEDYRFFYYIFTSDWMRFSTDESKRPPVPPPTPHFDGRRFIYVTPDHEEQKAIAEHQFESPLGFINLTADSPRQMTIYTEIGRISMAISHIDPILDPIASLEINQVNVNYLLYRNNIVKTEMTVDTVQLVDERQSSDSVFKEILTRKKQTKKGDPQLLVQSWVDARRNRNFVSIHCDHPLLFVSPDSIIPIMSFFTSIQQPTKYVQEKKRSQQPAPVPSHFRFYLNVTKPKMLLVEDETQQNTRALVIKMPIEFHYSLTPEQNLTMELKAPKCQVFRNTPFAETEGTSSTPITNSFSFNFLYLHFVENDQRTVNIKFQPLNIFLTYKEMILINRIINNLSTKETTIPHSNSSSSLTPPSTPPNETVITTAASSPSSSRPTTPTSPLRNSNNNLKTSGNNNVNNNNNINNNSNNNTPSHSRNNSRDNSSKALSTLKSPIRPEDSASLMHKTRAHLDFVGRVNLTILDESHSVTFQDIPFVQISMGDLTSDFWGWEDYSFITTNCLLKVEVFNYKHMAFDSLIEQFPLNIQVLKSDDPKLKISIKAEDLVNINISHPFIASLAKFYENIQNINEKERYQQAKYYNSQQQQQQQQLQHHHRSNSNSNNHQSSSSSGNGDNSYENDDSIPRIDIELAHSNNNLTQSSSGTKPISIPSSPSKSSLPTFGSQNDLQSPRGSIEALRWKKAEPNVPLVEKPSLSASIIASTKRDSMKSSVIMTHFNTNGVKHRRQLSGSVNSQQLFNTVGQSLFWIVNLTGKDIQYYVEELQLVQQQPTSSLSSGASSSSSSSLSQSTLNAHNSSSRELNPKLRSSYDPVADEEEAAELEAKTKVDRAVHFLKNREKKPLELNSVLFKTRDFRTHGNLNAHIAFRFTDSEEDQWIHGVSINMMGDNFYFPPFGNRANLIVCEVGWNESNDNKIATLRSPVIVRNSCTIPIDILVISGANEQTIFGPIAVGDNFYIPVDFFNFTSRISIRPAGHDFIFDMEHALDLVDSSSWPTSHLFMPYKEDGSSSHGSSNSLTDYRSMLHFFYLATLVQSGIRCERTGLISTTLIICPPLIIENTLYCDINVRVHSHSEVKRNKSDYNKSVQQHPPALIASGKQIPFYTHAENDVGVTLALNGLGKEQYFHLQYMLTSSSTTGLNIIDPTEDSGSFTQEVTYQCVDTGYNLTLKIDHRFEGGCHIASIYTTNAITNHAMNSIRSASIHQRTKDIAHHHAGNQREFHYARSRQVHTLASFVPRYPIERIRYHSRQGGYH</sequence>
<evidence type="ECO:0000256" key="1">
    <source>
        <dbReference type="ARBA" id="ARBA00004170"/>
    </source>
</evidence>
<reference evidence="8 9" key="1">
    <citation type="journal article" date="2011" name="Genome Res.">
        <title>Phylogeny-wide analysis of social amoeba genomes highlights ancient origins for complex intercellular communication.</title>
        <authorList>
            <person name="Heidel A.J."/>
            <person name="Lawal H.M."/>
            <person name="Felder M."/>
            <person name="Schilde C."/>
            <person name="Helps N.R."/>
            <person name="Tunggal B."/>
            <person name="Rivero F."/>
            <person name="John U."/>
            <person name="Schleicher M."/>
            <person name="Eichinger L."/>
            <person name="Platzer M."/>
            <person name="Noegel A.A."/>
            <person name="Schaap P."/>
            <person name="Gloeckner G."/>
        </authorList>
    </citation>
    <scope>NUCLEOTIDE SEQUENCE [LARGE SCALE GENOMIC DNA]</scope>
    <source>
        <strain evidence="9">ATCC 26659 / Pp 5 / PN500</strain>
    </source>
</reference>
<feature type="compositionally biased region" description="Low complexity" evidence="5">
    <location>
        <begin position="3060"/>
        <end position="3135"/>
    </location>
</feature>
<dbReference type="GO" id="GO:0006623">
    <property type="term" value="P:protein targeting to vacuole"/>
    <property type="evidence" value="ECO:0007669"/>
    <property type="project" value="TreeGrafter"/>
</dbReference>
<feature type="compositionally biased region" description="Low complexity" evidence="5">
    <location>
        <begin position="3315"/>
        <end position="3333"/>
    </location>
</feature>
<accession>D3BBW9</accession>
<feature type="region of interest" description="Disordered" evidence="5">
    <location>
        <begin position="217"/>
        <end position="248"/>
    </location>
</feature>
<dbReference type="Proteomes" id="UP000001396">
    <property type="component" value="Unassembled WGS sequence"/>
</dbReference>
<comment type="function">
    <text evidence="3">Mediates the transfer of lipids between membranes at organelle contact sites.</text>
</comment>